<dbReference type="SUPFAM" id="SSF52980">
    <property type="entry name" value="Restriction endonuclease-like"/>
    <property type="match status" value="2"/>
</dbReference>
<dbReference type="InterPro" id="IPR015093">
    <property type="entry name" value="Card1_endonucl_dom"/>
</dbReference>
<dbReference type="Pfam" id="PF23400">
    <property type="entry name" value="CARF_Card1"/>
    <property type="match status" value="1"/>
</dbReference>
<accession>A0A519BQF3</accession>
<dbReference type="InterPro" id="IPR056339">
    <property type="entry name" value="CARF_Card1"/>
</dbReference>
<reference evidence="3 4" key="1">
    <citation type="journal article" date="2019" name="ISME J.">
        <title>Insights into ecological role of a new deltaproteobacterial order Candidatus Acidulodesulfobacterales by metagenomics and metatranscriptomics.</title>
        <authorList>
            <person name="Tan S."/>
            <person name="Liu J."/>
            <person name="Fang Y."/>
            <person name="Hedlund B.P."/>
            <person name="Lian Z.H."/>
            <person name="Huang L.Y."/>
            <person name="Li J.T."/>
            <person name="Huang L.N."/>
            <person name="Li W.J."/>
            <person name="Jiang H.C."/>
            <person name="Dong H.L."/>
            <person name="Shu W.S."/>
        </authorList>
    </citation>
    <scope>NUCLEOTIDE SEQUENCE [LARGE SCALE GENOMIC DNA]</scope>
    <source>
        <strain evidence="3">AP1</strain>
    </source>
</reference>
<dbReference type="Gene3D" id="3.40.50.10770">
    <property type="entry name" value="Hypothetical protein VC1899 like domain (Restriction endonuclease-like)"/>
    <property type="match status" value="1"/>
</dbReference>
<dbReference type="Gene3D" id="3.40.1350.10">
    <property type="match status" value="1"/>
</dbReference>
<sequence length="488" mass="56873">MIDKYKNLLITLISDQAIPNILFADYYQVKDNFILFVTTEKMIKDRKVEYILKALQLISQEGNFLEGQNYSIIKVNENSIKDLFIQVEDWLKDKNNIAILNNLEKIIVNVTSGTKLMSIGLYNFFADIIENINEKFNINIKNLEIIYLPVGENKILKLLENGKFIENMFEIKRRIRVSESCSAYGLEIINQDKLNKKADIAMKDKEISKFIIENYYGKFEHFLSFLYKEFFTKDSQTDKSIFDKYNSIKNNNNKHKNKNLIVEKKFIDFSMTYNINKHDKDNSLTDAEILVKLIIDLFNFDKFKIKGSKYINIDAEYNENDGHKNKLIISGKLSLRDVEFLRGGWFEEFCFNEINDLKKDGLIDDVILNAEIKSFDTNANNEFDILFTAQNNFYIAECKSLSQENDKQTDILYKISALRQEFGLTITSFLVSLAKDNILDKSKKDSVCIKESLQDRAKQLKCKIINPDDITNLKTVLKNFLNTQANNI</sequence>
<proteinExistence type="predicted"/>
<organism evidence="3 4">
    <name type="scientific">Candidatus Acididesulfobacter diazotrophicus</name>
    <dbReference type="NCBI Taxonomy" id="2597226"/>
    <lineage>
        <taxon>Bacteria</taxon>
        <taxon>Deltaproteobacteria</taxon>
        <taxon>Candidatus Acidulodesulfobacterales</taxon>
        <taxon>Candidatus Acididesulfobacter</taxon>
    </lineage>
</organism>
<dbReference type="InterPro" id="IPR011335">
    <property type="entry name" value="Restrct_endonuc-II-like"/>
</dbReference>
<evidence type="ECO:0000313" key="3">
    <source>
        <dbReference type="EMBL" id="RZD19439.1"/>
    </source>
</evidence>
<feature type="domain" description="Card1 endonuclease" evidence="1">
    <location>
        <begin position="338"/>
        <end position="480"/>
    </location>
</feature>
<dbReference type="Proteomes" id="UP000319296">
    <property type="component" value="Unassembled WGS sequence"/>
</dbReference>
<dbReference type="AlphaFoldDB" id="A0A519BQF3"/>
<evidence type="ECO:0000259" key="2">
    <source>
        <dbReference type="Pfam" id="PF23400"/>
    </source>
</evidence>
<gene>
    <name evidence="3" type="ORF">EVG15_00725</name>
</gene>
<dbReference type="EMBL" id="SGBB01000001">
    <property type="protein sequence ID" value="RZD19439.1"/>
    <property type="molecule type" value="Genomic_DNA"/>
</dbReference>
<dbReference type="InterPro" id="IPR011856">
    <property type="entry name" value="tRNA_endonuc-like_dom_sf"/>
</dbReference>
<dbReference type="Pfam" id="PF09002">
    <property type="entry name" value="Card1_endonuc"/>
    <property type="match status" value="1"/>
</dbReference>
<feature type="domain" description="Card1 CARF" evidence="2">
    <location>
        <begin position="9"/>
        <end position="178"/>
    </location>
</feature>
<evidence type="ECO:0000259" key="1">
    <source>
        <dbReference type="Pfam" id="PF09002"/>
    </source>
</evidence>
<comment type="caution">
    <text evidence="3">The sequence shown here is derived from an EMBL/GenBank/DDBJ whole genome shotgun (WGS) entry which is preliminary data.</text>
</comment>
<protein>
    <submittedName>
        <fullName evidence="3">DUF1887 family protein</fullName>
    </submittedName>
</protein>
<dbReference type="GO" id="GO:0003676">
    <property type="term" value="F:nucleic acid binding"/>
    <property type="evidence" value="ECO:0007669"/>
    <property type="project" value="InterPro"/>
</dbReference>
<name>A0A519BQF3_9DELT</name>
<evidence type="ECO:0000313" key="4">
    <source>
        <dbReference type="Proteomes" id="UP000319296"/>
    </source>
</evidence>